<keyword evidence="9" id="KW-0460">Magnesium</keyword>
<organism evidence="11">
    <name type="scientific">mine drainage metagenome</name>
    <dbReference type="NCBI Taxonomy" id="410659"/>
    <lineage>
        <taxon>unclassified sequences</taxon>
        <taxon>metagenomes</taxon>
        <taxon>ecological metagenomes</taxon>
    </lineage>
</organism>
<dbReference type="NCBIfam" id="TIGR00150">
    <property type="entry name" value="T6A_YjeE"/>
    <property type="match status" value="1"/>
</dbReference>
<protein>
    <recommendedName>
        <fullName evidence="3">tRNA threonylcarbamoyladenosine biosynthesis protein TsaE</fullName>
    </recommendedName>
    <alternativeName>
        <fullName evidence="10">t(6)A37 threonylcarbamoyladenosine biosynthesis protein TsaE</fullName>
    </alternativeName>
</protein>
<evidence type="ECO:0000256" key="1">
    <source>
        <dbReference type="ARBA" id="ARBA00004496"/>
    </source>
</evidence>
<dbReference type="PANTHER" id="PTHR33540:SF2">
    <property type="entry name" value="TRNA THREONYLCARBAMOYLADENOSINE BIOSYNTHESIS PROTEIN TSAE"/>
    <property type="match status" value="1"/>
</dbReference>
<dbReference type="EMBL" id="MLJW01002796">
    <property type="protein sequence ID" value="OIQ73634.1"/>
    <property type="molecule type" value="Genomic_DNA"/>
</dbReference>
<evidence type="ECO:0000256" key="10">
    <source>
        <dbReference type="ARBA" id="ARBA00032441"/>
    </source>
</evidence>
<evidence type="ECO:0000256" key="8">
    <source>
        <dbReference type="ARBA" id="ARBA00022840"/>
    </source>
</evidence>
<keyword evidence="6" id="KW-0479">Metal-binding</keyword>
<dbReference type="GO" id="GO:0046872">
    <property type="term" value="F:metal ion binding"/>
    <property type="evidence" value="ECO:0007669"/>
    <property type="project" value="UniProtKB-KW"/>
</dbReference>
<proteinExistence type="inferred from homology"/>
<dbReference type="AlphaFoldDB" id="A0A1J5PR53"/>
<dbReference type="Pfam" id="PF02367">
    <property type="entry name" value="TsaE"/>
    <property type="match status" value="1"/>
</dbReference>
<accession>A0A1J5PR53</accession>
<evidence type="ECO:0000256" key="5">
    <source>
        <dbReference type="ARBA" id="ARBA00022694"/>
    </source>
</evidence>
<dbReference type="SUPFAM" id="SSF52540">
    <property type="entry name" value="P-loop containing nucleoside triphosphate hydrolases"/>
    <property type="match status" value="1"/>
</dbReference>
<dbReference type="InterPro" id="IPR027417">
    <property type="entry name" value="P-loop_NTPase"/>
</dbReference>
<comment type="subcellular location">
    <subcellularLocation>
        <location evidence="1">Cytoplasm</location>
    </subcellularLocation>
</comment>
<dbReference type="PANTHER" id="PTHR33540">
    <property type="entry name" value="TRNA THREONYLCARBAMOYLADENOSINE BIOSYNTHESIS PROTEIN TSAE"/>
    <property type="match status" value="1"/>
</dbReference>
<evidence type="ECO:0000256" key="6">
    <source>
        <dbReference type="ARBA" id="ARBA00022723"/>
    </source>
</evidence>
<keyword evidence="5" id="KW-0819">tRNA processing</keyword>
<keyword evidence="7" id="KW-0547">Nucleotide-binding</keyword>
<comment type="similarity">
    <text evidence="2">Belongs to the TsaE family.</text>
</comment>
<evidence type="ECO:0000256" key="9">
    <source>
        <dbReference type="ARBA" id="ARBA00022842"/>
    </source>
</evidence>
<sequence>MERVVADEAEMIALGRELAGQLRPGDLILLDGPLGAGKTTLARGIGLGLALETPVTSPTFVISRVHEGRLPMIHVDAYRLLDAIEGPAVALDDLDLDSERANSVTVMEWGKDAGPRMSDEYLLIRITRRDDDQREVEFEMHGDRWQGLRI</sequence>
<dbReference type="InterPro" id="IPR003442">
    <property type="entry name" value="T6A_TsaE"/>
</dbReference>
<keyword evidence="8" id="KW-0067">ATP-binding</keyword>
<evidence type="ECO:0000256" key="4">
    <source>
        <dbReference type="ARBA" id="ARBA00022490"/>
    </source>
</evidence>
<name>A0A1J5PR53_9ZZZZ</name>
<dbReference type="Gene3D" id="3.40.50.300">
    <property type="entry name" value="P-loop containing nucleotide triphosphate hydrolases"/>
    <property type="match status" value="1"/>
</dbReference>
<dbReference type="GO" id="GO:0005524">
    <property type="term" value="F:ATP binding"/>
    <property type="evidence" value="ECO:0007669"/>
    <property type="project" value="UniProtKB-KW"/>
</dbReference>
<gene>
    <name evidence="11" type="primary">tsaE_12</name>
    <name evidence="11" type="ORF">GALL_447260</name>
</gene>
<keyword evidence="4" id="KW-0963">Cytoplasm</keyword>
<comment type="caution">
    <text evidence="11">The sequence shown here is derived from an EMBL/GenBank/DDBJ whole genome shotgun (WGS) entry which is preliminary data.</text>
</comment>
<evidence type="ECO:0000256" key="7">
    <source>
        <dbReference type="ARBA" id="ARBA00022741"/>
    </source>
</evidence>
<reference evidence="11" key="1">
    <citation type="submission" date="2016-10" db="EMBL/GenBank/DDBJ databases">
        <title>Sequence of Gallionella enrichment culture.</title>
        <authorList>
            <person name="Poehlein A."/>
            <person name="Muehling M."/>
            <person name="Daniel R."/>
        </authorList>
    </citation>
    <scope>NUCLEOTIDE SEQUENCE</scope>
</reference>
<evidence type="ECO:0000256" key="2">
    <source>
        <dbReference type="ARBA" id="ARBA00007599"/>
    </source>
</evidence>
<dbReference type="GO" id="GO:0005737">
    <property type="term" value="C:cytoplasm"/>
    <property type="evidence" value="ECO:0007669"/>
    <property type="project" value="UniProtKB-SubCell"/>
</dbReference>
<evidence type="ECO:0000313" key="11">
    <source>
        <dbReference type="EMBL" id="OIQ73634.1"/>
    </source>
</evidence>
<dbReference type="GO" id="GO:0002949">
    <property type="term" value="P:tRNA threonylcarbamoyladenosine modification"/>
    <property type="evidence" value="ECO:0007669"/>
    <property type="project" value="InterPro"/>
</dbReference>
<evidence type="ECO:0000256" key="3">
    <source>
        <dbReference type="ARBA" id="ARBA00019010"/>
    </source>
</evidence>